<dbReference type="Proteomes" id="UP000621898">
    <property type="component" value="Unassembled WGS sequence"/>
</dbReference>
<dbReference type="EMBL" id="BMXT01000001">
    <property type="protein sequence ID" value="GGY16620.1"/>
    <property type="molecule type" value="Genomic_DNA"/>
</dbReference>
<accession>A0ABQ2ZLP2</accession>
<proteinExistence type="predicted"/>
<reference evidence="2" key="1">
    <citation type="journal article" date="2019" name="Int. J. Syst. Evol. Microbiol.">
        <title>The Global Catalogue of Microorganisms (GCM) 10K type strain sequencing project: providing services to taxonomists for standard genome sequencing and annotation.</title>
        <authorList>
            <consortium name="The Broad Institute Genomics Platform"/>
            <consortium name="The Broad Institute Genome Sequencing Center for Infectious Disease"/>
            <person name="Wu L."/>
            <person name="Ma J."/>
        </authorList>
    </citation>
    <scope>NUCLEOTIDE SEQUENCE [LARGE SCALE GENOMIC DNA]</scope>
    <source>
        <strain evidence="2">KCTC 22232</strain>
    </source>
</reference>
<organism evidence="1 2">
    <name type="scientific">Rhodanobacter panaciterrae</name>
    <dbReference type="NCBI Taxonomy" id="490572"/>
    <lineage>
        <taxon>Bacteria</taxon>
        <taxon>Pseudomonadati</taxon>
        <taxon>Pseudomonadota</taxon>
        <taxon>Gammaproteobacteria</taxon>
        <taxon>Lysobacterales</taxon>
        <taxon>Rhodanobacteraceae</taxon>
        <taxon>Rhodanobacter</taxon>
    </lineage>
</organism>
<name>A0ABQ2ZLP2_9GAMM</name>
<comment type="caution">
    <text evidence="1">The sequence shown here is derived from an EMBL/GenBank/DDBJ whole genome shotgun (WGS) entry which is preliminary data.</text>
</comment>
<keyword evidence="2" id="KW-1185">Reference proteome</keyword>
<evidence type="ECO:0000313" key="2">
    <source>
        <dbReference type="Proteomes" id="UP000621898"/>
    </source>
</evidence>
<evidence type="ECO:0000313" key="1">
    <source>
        <dbReference type="EMBL" id="GGY16620.1"/>
    </source>
</evidence>
<gene>
    <name evidence="1" type="ORF">GCM10008098_04920</name>
</gene>
<protein>
    <submittedName>
        <fullName evidence="1">Uncharacterized protein</fullName>
    </submittedName>
</protein>
<sequence>MLVEVAQLAGVEGEDGATGSVVERQYGIQVVLAHVADGKGHSLLRNDGFGDKVDQRPRAMVHYDMQACPLHLQRHM</sequence>